<dbReference type="InterPro" id="IPR036291">
    <property type="entry name" value="NAD(P)-bd_dom_sf"/>
</dbReference>
<dbReference type="Gene3D" id="3.40.50.720">
    <property type="entry name" value="NAD(P)-binding Rossmann-like Domain"/>
    <property type="match status" value="1"/>
</dbReference>
<keyword evidence="5" id="KW-1185">Reference proteome</keyword>
<dbReference type="Pfam" id="PF00106">
    <property type="entry name" value="adh_short"/>
    <property type="match status" value="1"/>
</dbReference>
<gene>
    <name evidence="4" type="ORF">EVS81_15020</name>
</gene>
<feature type="region of interest" description="Disordered" evidence="3">
    <location>
        <begin position="190"/>
        <end position="227"/>
    </location>
</feature>
<dbReference type="EMBL" id="CP035806">
    <property type="protein sequence ID" value="QBE49978.1"/>
    <property type="molecule type" value="Genomic_DNA"/>
</dbReference>
<evidence type="ECO:0000313" key="4">
    <source>
        <dbReference type="EMBL" id="QBE49978.1"/>
    </source>
</evidence>
<dbReference type="Proteomes" id="UP000289260">
    <property type="component" value="Chromosome"/>
</dbReference>
<dbReference type="AlphaFoldDB" id="A0A4P6KIY6"/>
<dbReference type="OrthoDB" id="9792003at2"/>
<keyword evidence="2" id="KW-0560">Oxidoreductase</keyword>
<accession>A0A4P6KIY6</accession>
<organism evidence="4 5">
    <name type="scientific">Leucobacter triazinivorans</name>
    <dbReference type="NCBI Taxonomy" id="1784719"/>
    <lineage>
        <taxon>Bacteria</taxon>
        <taxon>Bacillati</taxon>
        <taxon>Actinomycetota</taxon>
        <taxon>Actinomycetes</taxon>
        <taxon>Micrococcales</taxon>
        <taxon>Microbacteriaceae</taxon>
        <taxon>Leucobacter</taxon>
    </lineage>
</organism>
<dbReference type="SUPFAM" id="SSF51735">
    <property type="entry name" value="NAD(P)-binding Rossmann-fold domains"/>
    <property type="match status" value="1"/>
</dbReference>
<protein>
    <submittedName>
        <fullName evidence="4">SDR family oxidoreductase</fullName>
    </submittedName>
</protein>
<evidence type="ECO:0000256" key="2">
    <source>
        <dbReference type="ARBA" id="ARBA00023002"/>
    </source>
</evidence>
<dbReference type="PANTHER" id="PTHR43669">
    <property type="entry name" value="5-KETO-D-GLUCONATE 5-REDUCTASE"/>
    <property type="match status" value="1"/>
</dbReference>
<dbReference type="CDD" id="cd05233">
    <property type="entry name" value="SDR_c"/>
    <property type="match status" value="1"/>
</dbReference>
<dbReference type="PANTHER" id="PTHR43669:SF3">
    <property type="entry name" value="ALCOHOL DEHYDROGENASE, PUTATIVE (AFU_ORTHOLOGUE AFUA_3G03445)-RELATED"/>
    <property type="match status" value="1"/>
</dbReference>
<evidence type="ECO:0000256" key="3">
    <source>
        <dbReference type="SAM" id="MobiDB-lite"/>
    </source>
</evidence>
<dbReference type="GO" id="GO:0016491">
    <property type="term" value="F:oxidoreductase activity"/>
    <property type="evidence" value="ECO:0007669"/>
    <property type="project" value="UniProtKB-KW"/>
</dbReference>
<comment type="similarity">
    <text evidence="1">Belongs to the short-chain dehydrogenases/reductases (SDR) family.</text>
</comment>
<feature type="compositionally biased region" description="Low complexity" evidence="3">
    <location>
        <begin position="207"/>
        <end position="217"/>
    </location>
</feature>
<reference evidence="4 5" key="1">
    <citation type="submission" date="2019-02" db="EMBL/GenBank/DDBJ databases">
        <authorList>
            <person name="Sun L."/>
            <person name="Pan D."/>
            <person name="Wu X."/>
        </authorList>
    </citation>
    <scope>NUCLEOTIDE SEQUENCE [LARGE SCALE GENOMIC DNA]</scope>
    <source>
        <strain evidence="4 5">JW-1</strain>
    </source>
</reference>
<sequence length="256" mass="27549">MSQTITAERTALVTGATGVIGSAIVRGLVADGIRTALIARNARHLERLEHSLDAPHLTLRLRADVAEPFDLLESRDAIRDRFGSDPDLLVVAAGILRTAPFRAAAPADWNAMIRTNLQGALHTVQTFTEGLVSAAASARPADLVLIGAAHARQRSQTYAVFSSLAAAIEQLSRHLRTELGPRGVRVHHLAPQFIESDSPSSRERAEPASSEPASSEPRVWDRRSPGPQRTAELVRFAISLPHRANLAEAVLRIGDG</sequence>
<proteinExistence type="inferred from homology"/>
<dbReference type="InterPro" id="IPR002347">
    <property type="entry name" value="SDR_fam"/>
</dbReference>
<dbReference type="PRINTS" id="PR00081">
    <property type="entry name" value="GDHRDH"/>
</dbReference>
<dbReference type="KEGG" id="ltr:EVS81_15020"/>
<dbReference type="RefSeq" id="WP_130111090.1">
    <property type="nucleotide sequence ID" value="NZ_CP035806.1"/>
</dbReference>
<evidence type="ECO:0000256" key="1">
    <source>
        <dbReference type="ARBA" id="ARBA00006484"/>
    </source>
</evidence>
<evidence type="ECO:0000313" key="5">
    <source>
        <dbReference type="Proteomes" id="UP000289260"/>
    </source>
</evidence>
<name>A0A4P6KIY6_9MICO</name>